<dbReference type="RefSeq" id="WP_083645299.1">
    <property type="nucleotide sequence ID" value="NZ_AMRU01000005.1"/>
</dbReference>
<evidence type="ECO:0000313" key="1">
    <source>
        <dbReference type="EMBL" id="APU69668.1"/>
    </source>
</evidence>
<keyword evidence="2" id="KW-1185">Reference proteome</keyword>
<accession>A0A1L7I7S4</accession>
<evidence type="ECO:0000313" key="2">
    <source>
        <dbReference type="Proteomes" id="UP000186230"/>
    </source>
</evidence>
<name>A0A1L7I7S4_9FLAO</name>
<dbReference type="Pfam" id="PF13858">
    <property type="entry name" value="DUF4199"/>
    <property type="match status" value="1"/>
</dbReference>
<dbReference type="AlphaFoldDB" id="A0A1L7I7S4"/>
<dbReference type="KEGG" id="gfl:GRFL_2944"/>
<sequence>MESPAKKVSVAYGIYLGVALILITVLAYAFDLALFTKWWFGILIILFTIIMGGFAASKAKKASTELFSFKKAFGSYFLTIFIGTFIGLLFSFLLFNVVDPAASETLTELTMESTRSMMERFGAPEDQINEALRNMQDNNQFSLVNQLKGYAFQLVLYALLGLIVSLIVREKEQVNV</sequence>
<dbReference type="STRING" id="1229726.GRFL_2944"/>
<dbReference type="EMBL" id="CP016359">
    <property type="protein sequence ID" value="APU69668.1"/>
    <property type="molecule type" value="Genomic_DNA"/>
</dbReference>
<proteinExistence type="predicted"/>
<organism evidence="1 2">
    <name type="scientific">Christiangramia flava JLT2011</name>
    <dbReference type="NCBI Taxonomy" id="1229726"/>
    <lineage>
        <taxon>Bacteria</taxon>
        <taxon>Pseudomonadati</taxon>
        <taxon>Bacteroidota</taxon>
        <taxon>Flavobacteriia</taxon>
        <taxon>Flavobacteriales</taxon>
        <taxon>Flavobacteriaceae</taxon>
        <taxon>Christiangramia</taxon>
    </lineage>
</organism>
<gene>
    <name evidence="1" type="ORF">GRFL_2944</name>
</gene>
<dbReference type="Proteomes" id="UP000186230">
    <property type="component" value="Chromosome"/>
</dbReference>
<reference evidence="1 2" key="1">
    <citation type="submission" date="2016-07" db="EMBL/GenBank/DDBJ databases">
        <title>Multi-omics approach to identify versatile polysaccharide utilization systems of a marine flavobacterium Gramella flava.</title>
        <authorList>
            <person name="Tang K."/>
        </authorList>
    </citation>
    <scope>NUCLEOTIDE SEQUENCE [LARGE SCALE GENOMIC DNA]</scope>
    <source>
        <strain evidence="1 2">JLT2011</strain>
    </source>
</reference>
<dbReference type="OrthoDB" id="660361at2"/>
<protein>
    <submittedName>
        <fullName evidence="1">Uncharacterized protein</fullName>
    </submittedName>
</protein>
<dbReference type="InterPro" id="IPR025250">
    <property type="entry name" value="DUF4199"/>
</dbReference>